<dbReference type="GO" id="GO:0017147">
    <property type="term" value="F:Wnt-protein binding"/>
    <property type="evidence" value="ECO:0007669"/>
    <property type="project" value="InterPro"/>
</dbReference>
<evidence type="ECO:0000256" key="11">
    <source>
        <dbReference type="ARBA" id="ARBA00022989"/>
    </source>
</evidence>
<evidence type="ECO:0000256" key="8">
    <source>
        <dbReference type="ARBA" id="ARBA00022692"/>
    </source>
</evidence>
<feature type="transmembrane region" description="Helical" evidence="21">
    <location>
        <begin position="471"/>
        <end position="494"/>
    </location>
</feature>
<keyword evidence="16" id="KW-0966">Cell projection</keyword>
<keyword evidence="8 21" id="KW-0812">Transmembrane</keyword>
<evidence type="ECO:0000256" key="19">
    <source>
        <dbReference type="ARBA" id="ARBA00034104"/>
    </source>
</evidence>
<comment type="caution">
    <text evidence="24">The sequence shown here is derived from an EMBL/GenBank/DDBJ whole genome shotgun (WGS) entry which is preliminary data.</text>
</comment>
<evidence type="ECO:0000256" key="17">
    <source>
        <dbReference type="ARBA" id="ARBA00025339"/>
    </source>
</evidence>
<dbReference type="GO" id="GO:0042734">
    <property type="term" value="C:presynaptic membrane"/>
    <property type="evidence" value="ECO:0007669"/>
    <property type="project" value="UniProtKB-SubCell"/>
</dbReference>
<keyword evidence="6" id="KW-0217">Developmental protein</keyword>
<sequence>MPGTVLENLSGKKLSVLVSILLICQLVCFLVGGFMASSPAGTQGIYATVCYDESAGTTDKWFTSENCKRIDLQNEGETRGLSPKNLVFVVQLPLSMTPGGFSRWQQNLIGVLQIDLVHIPPLMLDPIVELTLHAKLGYKNEGAKEWSHYASAVEKRLMDCSGDGSSETKLDGYAYSCSVVPLFEMGSLYHDFYILNLRLPDDNGQNNFKAKIDDIQLHIIHMNGGFTMIWMIMKFVFFPIVVATIIWFWRRVCILSRTPALLEYMLLSLGGALAFLDLPIEYLTLYFDMPFMLLLSDIRQGIFYSMLLSFWLVFSGEHMLIQDNGEKNSLKMYWKHLSAIVIGCTSLLIFDLCERGVQLRNPFYTIWVTPIGTNLALSFIILAGMSASIYFIFLCYMIWRVFRNISIKRTALPSMSTARRLHYEGIIYRFNFLMLATVVCAAVTIITFIFGQVSDDQHNWDDGMDDIDIEIASAMYTGVYGMWNIYICAMLMLYAPSHKQWPTEPICGEHGEEVEFSRLPTDPSPNEISSLTSFATATVLLYGIDGTRGGREGHVFSPFTHGSNDVLLSARKVNFAYHQ</sequence>
<evidence type="ECO:0000256" key="3">
    <source>
        <dbReference type="ARBA" id="ARBA00004653"/>
    </source>
</evidence>
<dbReference type="GO" id="GO:0000139">
    <property type="term" value="C:Golgi membrane"/>
    <property type="evidence" value="ECO:0007669"/>
    <property type="project" value="UniProtKB-SubCell"/>
</dbReference>
<feature type="transmembrane region" description="Helical" evidence="21">
    <location>
        <begin position="375"/>
        <end position="399"/>
    </location>
</feature>
<evidence type="ECO:0000256" key="16">
    <source>
        <dbReference type="ARBA" id="ARBA00023273"/>
    </source>
</evidence>
<accession>A0A0T6AWA8</accession>
<evidence type="ECO:0000256" key="5">
    <source>
        <dbReference type="ARBA" id="ARBA00015887"/>
    </source>
</evidence>
<dbReference type="PANTHER" id="PTHR13449">
    <property type="entry name" value="INTEGRAL MEMBRANE PROTEIN GPR177"/>
    <property type="match status" value="1"/>
</dbReference>
<keyword evidence="9" id="KW-0709">Segmentation polarity protein</keyword>
<feature type="domain" description="Wntless-like transmembrane" evidence="22">
    <location>
        <begin position="223"/>
        <end position="498"/>
    </location>
</feature>
<evidence type="ECO:0000313" key="25">
    <source>
        <dbReference type="Proteomes" id="UP000051574"/>
    </source>
</evidence>
<reference evidence="24 25" key="1">
    <citation type="submission" date="2015-09" db="EMBL/GenBank/DDBJ databases">
        <title>Draft genome of the scarab beetle Oryctes borbonicus.</title>
        <authorList>
            <person name="Meyer J.M."/>
            <person name="Markov G.V."/>
            <person name="Baskaran P."/>
            <person name="Herrmann M."/>
            <person name="Sommer R.J."/>
            <person name="Roedelsperger C."/>
        </authorList>
    </citation>
    <scope>NUCLEOTIDE SEQUENCE [LARGE SCALE GENOMIC DNA]</scope>
    <source>
        <strain evidence="24">OB123</strain>
        <tissue evidence="24">Whole animal</tissue>
    </source>
</reference>
<evidence type="ECO:0000259" key="22">
    <source>
        <dbReference type="Pfam" id="PF06664"/>
    </source>
</evidence>
<dbReference type="GO" id="GO:0010008">
    <property type="term" value="C:endosome membrane"/>
    <property type="evidence" value="ECO:0007669"/>
    <property type="project" value="UniProtKB-SubCell"/>
</dbReference>
<dbReference type="GO" id="GO:0007367">
    <property type="term" value="P:segment polarity determination"/>
    <property type="evidence" value="ECO:0007669"/>
    <property type="project" value="UniProtKB-KW"/>
</dbReference>
<evidence type="ECO:0000313" key="24">
    <source>
        <dbReference type="EMBL" id="KRT79346.1"/>
    </source>
</evidence>
<gene>
    <name evidence="24" type="ORF">AMK59_8110</name>
</gene>
<keyword evidence="12" id="KW-0770">Synapse</keyword>
<evidence type="ECO:0000256" key="10">
    <source>
        <dbReference type="ARBA" id="ARBA00022753"/>
    </source>
</evidence>
<dbReference type="GO" id="GO:0061355">
    <property type="term" value="P:Wnt protein secretion"/>
    <property type="evidence" value="ECO:0007669"/>
    <property type="project" value="TreeGrafter"/>
</dbReference>
<evidence type="ECO:0000256" key="18">
    <source>
        <dbReference type="ARBA" id="ARBA00025880"/>
    </source>
</evidence>
<evidence type="ECO:0000259" key="23">
    <source>
        <dbReference type="Pfam" id="PF21883"/>
    </source>
</evidence>
<evidence type="ECO:0000256" key="15">
    <source>
        <dbReference type="ARBA" id="ARBA00023257"/>
    </source>
</evidence>
<evidence type="ECO:0000256" key="1">
    <source>
        <dbReference type="ARBA" id="ARBA00004337"/>
    </source>
</evidence>
<dbReference type="PANTHER" id="PTHR13449:SF2">
    <property type="entry name" value="PROTEIN WNTLESS HOMOLOG"/>
    <property type="match status" value="1"/>
</dbReference>
<dbReference type="Proteomes" id="UP000051574">
    <property type="component" value="Unassembled WGS sequence"/>
</dbReference>
<evidence type="ECO:0000256" key="6">
    <source>
        <dbReference type="ARBA" id="ARBA00022473"/>
    </source>
</evidence>
<dbReference type="GO" id="GO:0005789">
    <property type="term" value="C:endoplasmic reticulum membrane"/>
    <property type="evidence" value="ECO:0007669"/>
    <property type="project" value="UniProtKB-SubCell"/>
</dbReference>
<keyword evidence="15" id="KW-0628">Postsynaptic cell membrane</keyword>
<keyword evidence="13" id="KW-0333">Golgi apparatus</keyword>
<feature type="domain" description="Wntless GOLD" evidence="23">
    <location>
        <begin position="48"/>
        <end position="221"/>
    </location>
</feature>
<keyword evidence="11 21" id="KW-1133">Transmembrane helix</keyword>
<dbReference type="OrthoDB" id="5804250at2759"/>
<dbReference type="Pfam" id="PF06664">
    <property type="entry name" value="WLS-like_TM"/>
    <property type="match status" value="1"/>
</dbReference>
<evidence type="ECO:0000256" key="12">
    <source>
        <dbReference type="ARBA" id="ARBA00023018"/>
    </source>
</evidence>
<feature type="transmembrane region" description="Helical" evidence="21">
    <location>
        <begin position="14"/>
        <end position="36"/>
    </location>
</feature>
<dbReference type="Pfam" id="PF21883">
    <property type="entry name" value="WLS_GOLD"/>
    <property type="match status" value="1"/>
</dbReference>
<protein>
    <recommendedName>
        <fullName evidence="5">Protein wntless</fullName>
    </recommendedName>
</protein>
<feature type="transmembrane region" description="Helical" evidence="21">
    <location>
        <begin position="333"/>
        <end position="350"/>
    </location>
</feature>
<dbReference type="AlphaFoldDB" id="A0A0T6AWA8"/>
<evidence type="ECO:0000256" key="2">
    <source>
        <dbReference type="ARBA" id="ARBA00004477"/>
    </source>
</evidence>
<evidence type="ECO:0000256" key="13">
    <source>
        <dbReference type="ARBA" id="ARBA00023034"/>
    </source>
</evidence>
<dbReference type="GO" id="GO:0045211">
    <property type="term" value="C:postsynaptic membrane"/>
    <property type="evidence" value="ECO:0007669"/>
    <property type="project" value="UniProtKB-SubCell"/>
</dbReference>
<evidence type="ECO:0000256" key="4">
    <source>
        <dbReference type="ARBA" id="ARBA00008148"/>
    </source>
</evidence>
<keyword evidence="10" id="KW-0967">Endosome</keyword>
<feature type="transmembrane region" description="Helical" evidence="21">
    <location>
        <begin position="228"/>
        <end position="249"/>
    </location>
</feature>
<evidence type="ECO:0000256" key="20">
    <source>
        <dbReference type="ARBA" id="ARBA00034107"/>
    </source>
</evidence>
<keyword evidence="7" id="KW-0879">Wnt signaling pathway</keyword>
<evidence type="ECO:0000256" key="7">
    <source>
        <dbReference type="ARBA" id="ARBA00022687"/>
    </source>
</evidence>
<evidence type="ECO:0000256" key="14">
    <source>
        <dbReference type="ARBA" id="ARBA00023136"/>
    </source>
</evidence>
<dbReference type="GO" id="GO:0006886">
    <property type="term" value="P:intracellular protein transport"/>
    <property type="evidence" value="ECO:0007669"/>
    <property type="project" value="TreeGrafter"/>
</dbReference>
<comment type="similarity">
    <text evidence="4">Belongs to the wntless family.</text>
</comment>
<keyword evidence="25" id="KW-1185">Reference proteome</keyword>
<comment type="function">
    <text evidence="17">A segment polarity gene required for wingless (wg)-dependent patterning processes, acting in both wg-sending cells and wg-target cells. In non-neuronal cells wls directs wg secretion. The wls traffic loop encompasses the Golgi, the cell surface, an endocytic compartment and a retrograde route leading back to the Golgi, and involves clathrin-mediated endocytosis and the retromer complex (a conserved protein complex consisting of Vps35 and Vps26). In neuronal cells (the larval motorneuron NMJ), the wg signal moves across the synapse via the release of wls-containing exosome-like vesicles. Postsynaptic wls is required for the trafficking of fz2 through the fz2-interacting protein Grip.</text>
</comment>
<dbReference type="InterPro" id="IPR009551">
    <property type="entry name" value="Wntless"/>
</dbReference>
<evidence type="ECO:0000256" key="21">
    <source>
        <dbReference type="SAM" id="Phobius"/>
    </source>
</evidence>
<comment type="subunit">
    <text evidence="18">Interacts with wg; in the Golgi. Interacts with Vps35, a component of the retromer complex; wls stability is regulated by Vps35.</text>
</comment>
<dbReference type="GO" id="GO:0016055">
    <property type="term" value="P:Wnt signaling pathway"/>
    <property type="evidence" value="ECO:0007669"/>
    <property type="project" value="UniProtKB-KW"/>
</dbReference>
<keyword evidence="14 21" id="KW-0472">Membrane</keyword>
<proteinExistence type="inferred from homology"/>
<name>A0A0T6AWA8_9SCAR</name>
<organism evidence="24 25">
    <name type="scientific">Oryctes borbonicus</name>
    <dbReference type="NCBI Taxonomy" id="1629725"/>
    <lineage>
        <taxon>Eukaryota</taxon>
        <taxon>Metazoa</taxon>
        <taxon>Ecdysozoa</taxon>
        <taxon>Arthropoda</taxon>
        <taxon>Hexapoda</taxon>
        <taxon>Insecta</taxon>
        <taxon>Pterygota</taxon>
        <taxon>Neoptera</taxon>
        <taxon>Endopterygota</taxon>
        <taxon>Coleoptera</taxon>
        <taxon>Polyphaga</taxon>
        <taxon>Scarabaeiformia</taxon>
        <taxon>Scarabaeidae</taxon>
        <taxon>Dynastinae</taxon>
        <taxon>Oryctes</taxon>
    </lineage>
</organism>
<dbReference type="InterPro" id="IPR047843">
    <property type="entry name" value="WLS-like_TM"/>
</dbReference>
<feature type="transmembrane region" description="Helical" evidence="21">
    <location>
        <begin position="430"/>
        <end position="451"/>
    </location>
</feature>
<evidence type="ECO:0000256" key="9">
    <source>
        <dbReference type="ARBA" id="ARBA00022716"/>
    </source>
</evidence>
<dbReference type="InterPro" id="IPR053936">
    <property type="entry name" value="WLS_GOLD"/>
</dbReference>
<feature type="transmembrane region" description="Helical" evidence="21">
    <location>
        <begin position="302"/>
        <end position="321"/>
    </location>
</feature>
<feature type="transmembrane region" description="Helical" evidence="21">
    <location>
        <begin position="261"/>
        <end position="282"/>
    </location>
</feature>
<dbReference type="EMBL" id="LJIG01022668">
    <property type="protein sequence ID" value="KRT79346.1"/>
    <property type="molecule type" value="Genomic_DNA"/>
</dbReference>
<comment type="subcellular location">
    <subcellularLocation>
        <location evidence="2">Endoplasmic reticulum membrane</location>
        <topology evidence="2">Multi-pass membrane protein</topology>
    </subcellularLocation>
    <subcellularLocation>
        <location evidence="1">Endosome membrane</location>
        <topology evidence="1">Multi-pass membrane protein</topology>
    </subcellularLocation>
    <subcellularLocation>
        <location evidence="3">Golgi apparatus membrane</location>
        <topology evidence="3">Multi-pass membrane protein</topology>
    </subcellularLocation>
    <subcellularLocation>
        <location evidence="19">Postsynaptic cell membrane</location>
        <topology evidence="19">Multi-pass membrane protein</topology>
    </subcellularLocation>
    <subcellularLocation>
        <location evidence="20">Presynaptic cell membrane</location>
        <topology evidence="20">Multi-pass membrane protein</topology>
    </subcellularLocation>
</comment>